<dbReference type="Pfam" id="PF13671">
    <property type="entry name" value="AAA_33"/>
    <property type="match status" value="1"/>
</dbReference>
<protein>
    <recommendedName>
        <fullName evidence="3">UDP-N-acetylglucosamine kinase</fullName>
    </recommendedName>
</protein>
<gene>
    <name evidence="1" type="ordered locus">PERMA_A0016</name>
</gene>
<accession>C0QUU5</accession>
<dbReference type="EMBL" id="CP001231">
    <property type="protein sequence ID" value="ACO04950.1"/>
    <property type="molecule type" value="Genomic_DNA"/>
</dbReference>
<geneLocation type="plasmid" evidence="2">
    <name>pPERMA01</name>
</geneLocation>
<name>C0QUU5_PERMH</name>
<dbReference type="PANTHER" id="PTHR39206:SF1">
    <property type="entry name" value="SLL8004 PROTEIN"/>
    <property type="match status" value="1"/>
</dbReference>
<evidence type="ECO:0008006" key="3">
    <source>
        <dbReference type="Google" id="ProtNLM"/>
    </source>
</evidence>
<dbReference type="KEGG" id="pmx:PERMA_A0016"/>
<dbReference type="OrthoDB" id="9791543at2"/>
<keyword evidence="1" id="KW-0614">Plasmid</keyword>
<dbReference type="InterPro" id="IPR027417">
    <property type="entry name" value="P-loop_NTPase"/>
</dbReference>
<dbReference type="SUPFAM" id="SSF52540">
    <property type="entry name" value="P-loop containing nucleoside triphosphate hydrolases"/>
    <property type="match status" value="1"/>
</dbReference>
<dbReference type="PaxDb" id="123214-PERMA_A0016"/>
<sequence length="179" mass="20745">MEKTLFIVAGANGSGKTTFAKVFCKENNLEFLNTDEIAKHCKSNIEAGRKFLKAVKKKLNQNSSFVIETTLSGKYIKQLIKEAKQKGFKVKLIYIFLSNPEENVLRVEHRTAQGGHFVPEEDIKRRYYRSKKMFMEIKDLVHEWSLIFNGKDDFILVADDEKICIPELYEIFLEDIENG</sequence>
<proteinExistence type="predicted"/>
<dbReference type="Proteomes" id="UP000001366">
    <property type="component" value="Plasmid unnamed"/>
</dbReference>
<dbReference type="Gene3D" id="3.40.50.300">
    <property type="entry name" value="P-loop containing nucleotide triphosphate hydrolases"/>
    <property type="match status" value="1"/>
</dbReference>
<dbReference type="eggNOG" id="COG4185">
    <property type="taxonomic scope" value="Bacteria"/>
</dbReference>
<dbReference type="PANTHER" id="PTHR39206">
    <property type="entry name" value="SLL8004 PROTEIN"/>
    <property type="match status" value="1"/>
</dbReference>
<dbReference type="HOGENOM" id="CLU_094497_2_1_0"/>
<evidence type="ECO:0000313" key="2">
    <source>
        <dbReference type="Proteomes" id="UP000001366"/>
    </source>
</evidence>
<dbReference type="RefSeq" id="WP_012675138.1">
    <property type="nucleotide sequence ID" value="NC_012439.1"/>
</dbReference>
<evidence type="ECO:0000313" key="1">
    <source>
        <dbReference type="EMBL" id="ACO04950.1"/>
    </source>
</evidence>
<dbReference type="AlphaFoldDB" id="C0QUU5"/>
<organism evidence="1 2">
    <name type="scientific">Persephonella marina (strain DSM 14350 / EX-H1)</name>
    <dbReference type="NCBI Taxonomy" id="123214"/>
    <lineage>
        <taxon>Bacteria</taxon>
        <taxon>Pseudomonadati</taxon>
        <taxon>Aquificota</taxon>
        <taxon>Aquificia</taxon>
        <taxon>Aquificales</taxon>
        <taxon>Hydrogenothermaceae</taxon>
        <taxon>Persephonella</taxon>
    </lineage>
</organism>
<keyword evidence="2" id="KW-1185">Reference proteome</keyword>
<reference evidence="1 2" key="1">
    <citation type="journal article" date="2009" name="J. Bacteriol.">
        <title>Complete and draft genome sequences of six members of the Aquificales.</title>
        <authorList>
            <person name="Reysenbach A.L."/>
            <person name="Hamamura N."/>
            <person name="Podar M."/>
            <person name="Griffiths E."/>
            <person name="Ferreira S."/>
            <person name="Hochstein R."/>
            <person name="Heidelberg J."/>
            <person name="Johnson J."/>
            <person name="Mead D."/>
            <person name="Pohorille A."/>
            <person name="Sarmiento M."/>
            <person name="Schweighofer K."/>
            <person name="Seshadri R."/>
            <person name="Voytek M.A."/>
        </authorList>
    </citation>
    <scope>NUCLEOTIDE SEQUENCE [LARGE SCALE GENOMIC DNA]</scope>
    <source>
        <strain evidence="2">DSM 14350 / EX-H1</strain>
        <plasmid evidence="2">pPERMA01</plasmid>
    </source>
</reference>